<sequence>MTRFFKEFTYYFITSPTLRHQKLFDTDFKKDIILNRIIDGSKKFGLKDLYFGINSHHYHLLAYFGKFTTVPKLLNYVNGGSSFELNNLDNARGRMVWDEYHLYLIEDDNALYQIKGYIIGNPYKHGEVETIKKLKDYKYSSFSNVVRQAGESQAEDMVLSCINLNLADFKKGLKLLYN</sequence>
<reference evidence="2 3" key="1">
    <citation type="journal article" date="2015" name="Nature">
        <title>rRNA introns, odd ribosomes, and small enigmatic genomes across a large radiation of phyla.</title>
        <authorList>
            <person name="Brown C.T."/>
            <person name="Hug L.A."/>
            <person name="Thomas B.C."/>
            <person name="Sharon I."/>
            <person name="Castelle C.J."/>
            <person name="Singh A."/>
            <person name="Wilkins M.J."/>
            <person name="Williams K.H."/>
            <person name="Banfield J.F."/>
        </authorList>
    </citation>
    <scope>NUCLEOTIDE SEQUENCE [LARGE SCALE GENOMIC DNA]</scope>
</reference>
<dbReference type="GO" id="GO:0004803">
    <property type="term" value="F:transposase activity"/>
    <property type="evidence" value="ECO:0007669"/>
    <property type="project" value="InterPro"/>
</dbReference>
<dbReference type="EMBL" id="LCCW01000048">
    <property type="protein sequence ID" value="KKS40057.1"/>
    <property type="molecule type" value="Genomic_DNA"/>
</dbReference>
<dbReference type="InterPro" id="IPR036515">
    <property type="entry name" value="Transposase_17_sf"/>
</dbReference>
<dbReference type="AlphaFoldDB" id="A0A0G0YTW3"/>
<proteinExistence type="predicted"/>
<dbReference type="GO" id="GO:0006313">
    <property type="term" value="P:DNA transposition"/>
    <property type="evidence" value="ECO:0007669"/>
    <property type="project" value="InterPro"/>
</dbReference>
<dbReference type="GO" id="GO:0003677">
    <property type="term" value="F:DNA binding"/>
    <property type="evidence" value="ECO:0007669"/>
    <property type="project" value="InterPro"/>
</dbReference>
<name>A0A0G0YTW3_9BACT</name>
<dbReference type="InterPro" id="IPR002686">
    <property type="entry name" value="Transposase_17"/>
</dbReference>
<protein>
    <recommendedName>
        <fullName evidence="1">Transposase IS200-like domain-containing protein</fullName>
    </recommendedName>
</protein>
<evidence type="ECO:0000259" key="1">
    <source>
        <dbReference type="SMART" id="SM01321"/>
    </source>
</evidence>
<organism evidence="2 3">
    <name type="scientific">Candidatus Kuenenbacteria bacterium GW2011_GWA2_42_15</name>
    <dbReference type="NCBI Taxonomy" id="1618677"/>
    <lineage>
        <taxon>Bacteria</taxon>
        <taxon>Candidatus Kueneniibacteriota</taxon>
    </lineage>
</organism>
<dbReference type="SUPFAM" id="SSF143422">
    <property type="entry name" value="Transposase IS200-like"/>
    <property type="match status" value="1"/>
</dbReference>
<accession>A0A0G0YTW3</accession>
<dbReference type="Proteomes" id="UP000034516">
    <property type="component" value="Unassembled WGS sequence"/>
</dbReference>
<feature type="domain" description="Transposase IS200-like" evidence="1">
    <location>
        <begin position="6"/>
        <end position="121"/>
    </location>
</feature>
<evidence type="ECO:0000313" key="3">
    <source>
        <dbReference type="Proteomes" id="UP000034516"/>
    </source>
</evidence>
<evidence type="ECO:0000313" key="2">
    <source>
        <dbReference type="EMBL" id="KKS40057.1"/>
    </source>
</evidence>
<dbReference type="SMART" id="SM01321">
    <property type="entry name" value="Y1_Tnp"/>
    <property type="match status" value="1"/>
</dbReference>
<gene>
    <name evidence="2" type="ORF">UV02_C0048G0009</name>
</gene>
<comment type="caution">
    <text evidence="2">The sequence shown here is derived from an EMBL/GenBank/DDBJ whole genome shotgun (WGS) entry which is preliminary data.</text>
</comment>
<dbReference type="Gene3D" id="3.30.70.1290">
    <property type="entry name" value="Transposase IS200-like"/>
    <property type="match status" value="1"/>
</dbReference>